<dbReference type="RefSeq" id="WP_071664161.1">
    <property type="nucleotide sequence ID" value="NZ_CP009654.1"/>
</dbReference>
<dbReference type="OrthoDB" id="5292689at2"/>
<organism evidence="2 3">
    <name type="scientific">Francisella frigiditurris</name>
    <dbReference type="NCBI Taxonomy" id="1542390"/>
    <lineage>
        <taxon>Bacteria</taxon>
        <taxon>Pseudomonadati</taxon>
        <taxon>Pseudomonadota</taxon>
        <taxon>Gammaproteobacteria</taxon>
        <taxon>Thiotrichales</taxon>
        <taxon>Francisellaceae</taxon>
        <taxon>Francisella</taxon>
    </lineage>
</organism>
<proteinExistence type="predicted"/>
<dbReference type="AlphaFoldDB" id="A0A1J0KSX9"/>
<evidence type="ECO:0000313" key="2">
    <source>
        <dbReference type="EMBL" id="APC96802.1"/>
    </source>
</evidence>
<dbReference type="KEGG" id="frc:KX01_1256"/>
<gene>
    <name evidence="2" type="ORF">KX01_1256</name>
</gene>
<evidence type="ECO:0000259" key="1">
    <source>
        <dbReference type="Pfam" id="PF13700"/>
    </source>
</evidence>
<reference evidence="3" key="1">
    <citation type="submission" date="2014-10" db="EMBL/GenBank/DDBJ databases">
        <authorList>
            <person name="Kuske C.R."/>
            <person name="Challacombe J.F."/>
            <person name="Daligault H.E."/>
            <person name="Davenport K.W."/>
            <person name="Johnson S.L."/>
            <person name="Siddaramappa S."/>
            <person name="Petersen J.M."/>
        </authorList>
    </citation>
    <scope>NUCLEOTIDE SEQUENCE [LARGE SCALE GENOMIC DNA]</scope>
    <source>
        <strain evidence="3">CA97-1460</strain>
    </source>
</reference>
<dbReference type="STRING" id="1542390.KX01_1256"/>
<evidence type="ECO:0000313" key="3">
    <source>
        <dbReference type="Proteomes" id="UP000182521"/>
    </source>
</evidence>
<sequence>MLYKYIYILYKFTLGIYISTIERTTYPRYSNKIKIKQEELDEFYSLTFDDIKLINKHTRKEQTKLNLAIQLKTFQSLVLSQTDCVIV</sequence>
<dbReference type="Proteomes" id="UP000182521">
    <property type="component" value="Chromosome"/>
</dbReference>
<dbReference type="EMBL" id="CP009654">
    <property type="protein sequence ID" value="APC96802.1"/>
    <property type="molecule type" value="Genomic_DNA"/>
</dbReference>
<accession>A0A1J0KSX9</accession>
<dbReference type="InterPro" id="IPR025296">
    <property type="entry name" value="DUF4158"/>
</dbReference>
<keyword evidence="3" id="KW-1185">Reference proteome</keyword>
<dbReference type="Pfam" id="PF13700">
    <property type="entry name" value="DUF4158"/>
    <property type="match status" value="1"/>
</dbReference>
<feature type="domain" description="DUF4158" evidence="1">
    <location>
        <begin position="19"/>
        <end position="77"/>
    </location>
</feature>
<name>A0A1J0KSX9_9GAMM</name>
<protein>
    <recommendedName>
        <fullName evidence="1">DUF4158 domain-containing protein</fullName>
    </recommendedName>
</protein>